<comment type="subunit">
    <text evidence="4">Homotetramer.</text>
</comment>
<evidence type="ECO:0000256" key="5">
    <source>
        <dbReference type="ARBA" id="ARBA00012609"/>
    </source>
</evidence>
<dbReference type="InterPro" id="IPR023416">
    <property type="entry name" value="Transthyretin/HIU_hydrolase_d"/>
</dbReference>
<evidence type="ECO:0000313" key="9">
    <source>
        <dbReference type="EMBL" id="JAS10231.1"/>
    </source>
</evidence>
<dbReference type="PANTHER" id="PTHR10395">
    <property type="entry name" value="URICASE AND TRANSTHYRETIN-RELATED"/>
    <property type="match status" value="1"/>
</dbReference>
<evidence type="ECO:0000256" key="1">
    <source>
        <dbReference type="ARBA" id="ARBA00001043"/>
    </source>
</evidence>
<dbReference type="CDD" id="cd05822">
    <property type="entry name" value="TLP_HIUase"/>
    <property type="match status" value="1"/>
</dbReference>
<dbReference type="NCBIfam" id="TIGR02962">
    <property type="entry name" value="hdxy_isourate"/>
    <property type="match status" value="1"/>
</dbReference>
<evidence type="ECO:0000256" key="3">
    <source>
        <dbReference type="ARBA" id="ARBA00009850"/>
    </source>
</evidence>
<dbReference type="InterPro" id="IPR000895">
    <property type="entry name" value="Transthyretin/HIU_hydrolase"/>
</dbReference>
<feature type="non-terminal residue" evidence="9">
    <location>
        <position position="1"/>
    </location>
</feature>
<dbReference type="PANTHER" id="PTHR10395:SF7">
    <property type="entry name" value="5-HYDROXYISOURATE HYDROLASE"/>
    <property type="match status" value="1"/>
</dbReference>
<name>A0A1B6C9V3_9HEMI</name>
<proteinExistence type="inferred from homology"/>
<comment type="function">
    <text evidence="2">Catalyzes the hydrolysis of 5-hydroxyisourate (HIU) to 2-oxo-4-hydroxy-4-carboxy-5-ureidoimidazoline (OHCU).</text>
</comment>
<sequence>EKKPKSSDSYVSNLKTKYISRQYKQTYRKAWEMLPDFKGWLQAVQGQPSRAFCSFCNKILSAHRLTLLKHTCTSKHVTCAQQMFKELEESKTKIKSNLLPVNDSVTNFDLPIIVETVELEISNNENYIVEDNLLQLNQAEENNLEISTLEVQDSSPVTVSVFDTAKGTPCPSLQLSLYKLIDGKWTHCCDSFTNPVGRCEHLISTANLTPGRFKLHFDVHRYYELRNQDTAFPFVEIAFDVRSSTENYHISLLLSPYGYTTYYSRENK</sequence>
<evidence type="ECO:0000256" key="4">
    <source>
        <dbReference type="ARBA" id="ARBA00011881"/>
    </source>
</evidence>
<dbReference type="InterPro" id="IPR014306">
    <property type="entry name" value="Hydroxyisourate_hydrolase"/>
</dbReference>
<reference evidence="9" key="1">
    <citation type="submission" date="2015-12" db="EMBL/GenBank/DDBJ databases">
        <title>De novo transcriptome assembly of four potential Pierce s Disease insect vectors from Arizona vineyards.</title>
        <authorList>
            <person name="Tassone E.E."/>
        </authorList>
    </citation>
    <scope>NUCLEOTIDE SEQUENCE</scope>
</reference>
<keyword evidence="7" id="KW-0378">Hydrolase</keyword>
<evidence type="ECO:0000256" key="2">
    <source>
        <dbReference type="ARBA" id="ARBA00002704"/>
    </source>
</evidence>
<organism evidence="9">
    <name type="scientific">Clastoptera arizonana</name>
    <name type="common">Arizona spittle bug</name>
    <dbReference type="NCBI Taxonomy" id="38151"/>
    <lineage>
        <taxon>Eukaryota</taxon>
        <taxon>Metazoa</taxon>
        <taxon>Ecdysozoa</taxon>
        <taxon>Arthropoda</taxon>
        <taxon>Hexapoda</taxon>
        <taxon>Insecta</taxon>
        <taxon>Pterygota</taxon>
        <taxon>Neoptera</taxon>
        <taxon>Paraneoptera</taxon>
        <taxon>Hemiptera</taxon>
        <taxon>Auchenorrhyncha</taxon>
        <taxon>Cercopoidea</taxon>
        <taxon>Clastopteridae</taxon>
        <taxon>Clastoptera</taxon>
    </lineage>
</organism>
<comment type="catalytic activity">
    <reaction evidence="1">
        <text>5-hydroxyisourate + H2O = 5-hydroxy-2-oxo-4-ureido-2,5-dihydro-1H-imidazole-5-carboxylate + H(+)</text>
        <dbReference type="Rhea" id="RHEA:23736"/>
        <dbReference type="ChEBI" id="CHEBI:15377"/>
        <dbReference type="ChEBI" id="CHEBI:15378"/>
        <dbReference type="ChEBI" id="CHEBI:18072"/>
        <dbReference type="ChEBI" id="CHEBI:58639"/>
        <dbReference type="EC" id="3.5.2.17"/>
    </reaction>
</comment>
<dbReference type="Gene3D" id="2.60.40.180">
    <property type="entry name" value="Transthyretin/hydroxyisourate hydrolase domain"/>
    <property type="match status" value="1"/>
</dbReference>
<gene>
    <name evidence="9" type="ORF">g.8750</name>
</gene>
<comment type="similarity">
    <text evidence="3">Belongs to the transthyretin family. 5-hydroxyisourate hydrolase subfamily.</text>
</comment>
<dbReference type="EMBL" id="GEDC01027067">
    <property type="protein sequence ID" value="JAS10231.1"/>
    <property type="molecule type" value="Transcribed_RNA"/>
</dbReference>
<dbReference type="Pfam" id="PF00576">
    <property type="entry name" value="Transthyretin"/>
    <property type="match status" value="1"/>
</dbReference>
<dbReference type="AlphaFoldDB" id="A0A1B6C9V3"/>
<dbReference type="GO" id="GO:0006144">
    <property type="term" value="P:purine nucleobase metabolic process"/>
    <property type="evidence" value="ECO:0007669"/>
    <property type="project" value="UniProtKB-KW"/>
</dbReference>
<protein>
    <recommendedName>
        <fullName evidence="5">hydroxyisourate hydrolase</fullName>
        <ecNumber evidence="5">3.5.2.17</ecNumber>
    </recommendedName>
</protein>
<evidence type="ECO:0000256" key="7">
    <source>
        <dbReference type="ARBA" id="ARBA00022801"/>
    </source>
</evidence>
<feature type="domain" description="Transthyretin/hydroxyisourate hydrolase" evidence="8">
    <location>
        <begin position="157"/>
        <end position="262"/>
    </location>
</feature>
<dbReference type="EC" id="3.5.2.17" evidence="5"/>
<evidence type="ECO:0000259" key="8">
    <source>
        <dbReference type="Pfam" id="PF00576"/>
    </source>
</evidence>
<accession>A0A1B6C9V3</accession>
<evidence type="ECO:0000256" key="6">
    <source>
        <dbReference type="ARBA" id="ARBA00022631"/>
    </source>
</evidence>
<dbReference type="InterPro" id="IPR036817">
    <property type="entry name" value="Transthyretin/HIU_hydrolase_sf"/>
</dbReference>
<keyword evidence="6" id="KW-0659">Purine metabolism</keyword>
<dbReference type="PRINTS" id="PR00189">
    <property type="entry name" value="TRNSTHYRETIN"/>
</dbReference>
<dbReference type="SUPFAM" id="SSF49472">
    <property type="entry name" value="Transthyretin (synonym: prealbumin)"/>
    <property type="match status" value="1"/>
</dbReference>
<dbReference type="GO" id="GO:0033971">
    <property type="term" value="F:hydroxyisourate hydrolase activity"/>
    <property type="evidence" value="ECO:0007669"/>
    <property type="project" value="UniProtKB-EC"/>
</dbReference>